<protein>
    <submittedName>
        <fullName evidence="4">Aspartyl protease family protein</fullName>
    </submittedName>
</protein>
<keyword evidence="1" id="KW-0378">Hydrolase</keyword>
<evidence type="ECO:0000313" key="4">
    <source>
        <dbReference type="EMBL" id="MBC2653692.1"/>
    </source>
</evidence>
<dbReference type="InterPro" id="IPR001995">
    <property type="entry name" value="Peptidase_A2_cat"/>
</dbReference>
<dbReference type="GO" id="GO:0004190">
    <property type="term" value="F:aspartic-type endopeptidase activity"/>
    <property type="evidence" value="ECO:0007669"/>
    <property type="project" value="InterPro"/>
</dbReference>
<dbReference type="SUPFAM" id="SSF50630">
    <property type="entry name" value="Acid proteases"/>
    <property type="match status" value="2"/>
</dbReference>
<dbReference type="InterPro" id="IPR034122">
    <property type="entry name" value="Retropepsin-like_bacterial"/>
</dbReference>
<dbReference type="Proteomes" id="UP000520156">
    <property type="component" value="Unassembled WGS sequence"/>
</dbReference>
<dbReference type="PROSITE" id="PS50175">
    <property type="entry name" value="ASP_PROT_RETROV"/>
    <property type="match status" value="1"/>
</dbReference>
<dbReference type="InterPro" id="IPR001969">
    <property type="entry name" value="Aspartic_peptidase_AS"/>
</dbReference>
<feature type="chain" id="PRO_5031357214" evidence="2">
    <location>
        <begin position="25"/>
        <end position="306"/>
    </location>
</feature>
<feature type="domain" description="Peptidase A2" evidence="3">
    <location>
        <begin position="56"/>
        <end position="92"/>
    </location>
</feature>
<proteinExistence type="predicted"/>
<evidence type="ECO:0000256" key="2">
    <source>
        <dbReference type="SAM" id="SignalP"/>
    </source>
</evidence>
<dbReference type="PROSITE" id="PS00141">
    <property type="entry name" value="ASP_PROTEASE"/>
    <property type="match status" value="1"/>
</dbReference>
<dbReference type="InterPro" id="IPR021109">
    <property type="entry name" value="Peptidase_aspartic_dom_sf"/>
</dbReference>
<dbReference type="EMBL" id="JACLAU010000072">
    <property type="protein sequence ID" value="MBC2653692.1"/>
    <property type="molecule type" value="Genomic_DNA"/>
</dbReference>
<evidence type="ECO:0000256" key="1">
    <source>
        <dbReference type="ARBA" id="ARBA00022801"/>
    </source>
</evidence>
<reference evidence="4 5" key="1">
    <citation type="submission" date="2020-08" db="EMBL/GenBank/DDBJ databases">
        <title>The genome sequence of Novosphingobium flavum 4Y4.</title>
        <authorList>
            <person name="Liu Y."/>
        </authorList>
    </citation>
    <scope>NUCLEOTIDE SEQUENCE [LARGE SCALE GENOMIC DNA]</scope>
    <source>
        <strain evidence="4 5">4Y4</strain>
    </source>
</reference>
<dbReference type="GO" id="GO:0006508">
    <property type="term" value="P:proteolysis"/>
    <property type="evidence" value="ECO:0007669"/>
    <property type="project" value="UniProtKB-KW"/>
</dbReference>
<organism evidence="4 5">
    <name type="scientific">Novosphingobium aerophilum</name>
    <dbReference type="NCBI Taxonomy" id="2839843"/>
    <lineage>
        <taxon>Bacteria</taxon>
        <taxon>Pseudomonadati</taxon>
        <taxon>Pseudomonadota</taxon>
        <taxon>Alphaproteobacteria</taxon>
        <taxon>Sphingomonadales</taxon>
        <taxon>Sphingomonadaceae</taxon>
        <taxon>Novosphingobium</taxon>
    </lineage>
</organism>
<feature type="signal peptide" evidence="2">
    <location>
        <begin position="1"/>
        <end position="24"/>
    </location>
</feature>
<name>A0A7X1KE05_9SPHN</name>
<evidence type="ECO:0000259" key="3">
    <source>
        <dbReference type="PROSITE" id="PS50175"/>
    </source>
</evidence>
<comment type="caution">
    <text evidence="4">The sequence shown here is derived from an EMBL/GenBank/DDBJ whole genome shotgun (WGS) entry which is preliminary data.</text>
</comment>
<keyword evidence="4" id="KW-0645">Protease</keyword>
<keyword evidence="2" id="KW-0732">Signal</keyword>
<dbReference type="AlphaFoldDB" id="A0A7X1KE05"/>
<dbReference type="CDD" id="cd05483">
    <property type="entry name" value="retropepsin_like_bacteria"/>
    <property type="match status" value="1"/>
</dbReference>
<sequence length="306" mass="32575">MNPLLLAVPLAAAVIGLPVIQAGAAQDGADTEVIAAGSDGNARMTVPVRIGGAGPFRFLLDTGAQNTVVSRDLATRLNLPADRNATLVGVAGTLAVQTVLLDEIGLGRRSYYGLTAPVLEQRHIGADGIVGLDSLQDQRVLLDFRKNLIAVSDAKSLGGNLGYEIVVTARSRSGQLIMTDAVVDGIRTAVVIDTGAEGSIGNLALMQAMGRKGMLPEQTRLDSVTGQSLTADMLLARRLQIQQLFLENVAIAFADAPAFRHLRLDRKPAILLGMRELKAFRRVAIDFPTRRVLFDLPSEHASPLSW</sequence>
<dbReference type="RefSeq" id="WP_185685061.1">
    <property type="nucleotide sequence ID" value="NZ_JACLAU010000072.1"/>
</dbReference>
<dbReference type="Gene3D" id="2.40.70.10">
    <property type="entry name" value="Acid Proteases"/>
    <property type="match status" value="2"/>
</dbReference>
<gene>
    <name evidence="4" type="ORF">H7F49_18595</name>
</gene>
<accession>A0A7X1KE05</accession>
<dbReference type="Pfam" id="PF13650">
    <property type="entry name" value="Asp_protease_2"/>
    <property type="match status" value="2"/>
</dbReference>
<keyword evidence="5" id="KW-1185">Reference proteome</keyword>
<evidence type="ECO:0000313" key="5">
    <source>
        <dbReference type="Proteomes" id="UP000520156"/>
    </source>
</evidence>